<gene>
    <name evidence="2" type="ORF">ASZ90_018032</name>
</gene>
<dbReference type="InterPro" id="IPR024294">
    <property type="entry name" value="DUF3810"/>
</dbReference>
<protein>
    <recommendedName>
        <fullName evidence="3">DUF3810 domain-containing protein</fullName>
    </recommendedName>
</protein>
<comment type="caution">
    <text evidence="2">The sequence shown here is derived from an EMBL/GenBank/DDBJ whole genome shotgun (WGS) entry which is preliminary data.</text>
</comment>
<keyword evidence="1" id="KW-0472">Membrane</keyword>
<dbReference type="Pfam" id="PF12725">
    <property type="entry name" value="DUF3810"/>
    <property type="match status" value="1"/>
</dbReference>
<proteinExistence type="predicted"/>
<organism evidence="2">
    <name type="scientific">hydrocarbon metagenome</name>
    <dbReference type="NCBI Taxonomy" id="938273"/>
    <lineage>
        <taxon>unclassified sequences</taxon>
        <taxon>metagenomes</taxon>
        <taxon>ecological metagenomes</taxon>
    </lineage>
</organism>
<keyword evidence="1" id="KW-0812">Transmembrane</keyword>
<accession>A0A0W8E7X1</accession>
<evidence type="ECO:0008006" key="3">
    <source>
        <dbReference type="Google" id="ProtNLM"/>
    </source>
</evidence>
<feature type="transmembrane region" description="Helical" evidence="1">
    <location>
        <begin position="53"/>
        <end position="76"/>
    </location>
</feature>
<keyword evidence="1" id="KW-1133">Transmembrane helix</keyword>
<evidence type="ECO:0000313" key="2">
    <source>
        <dbReference type="EMBL" id="KUG04541.1"/>
    </source>
</evidence>
<name>A0A0W8E7X1_9ZZZZ</name>
<evidence type="ECO:0000256" key="1">
    <source>
        <dbReference type="SAM" id="Phobius"/>
    </source>
</evidence>
<dbReference type="AlphaFoldDB" id="A0A0W8E7X1"/>
<sequence>MRFKSKNYILLILLLPGGVLLTGIFNRMPETVEKLYSNGFYGILGPAWSRVTGLLPLSIAELLVQVIILAFAYYTIKHSVNFFKRTSSSRNSLARAAVISLAVISVGYFTFLLMWGINYYRLPFADLAGLDTSDISGEELEVLCIELIGRANELQAAAAEDEEIGKIEVLEQSWKGYARAGYIYPEIGGSYGRPKPVILSRAMSVLGLSGIYFPFTGEANVNMEVPIYLFPAAVCHEMAHQRGFAREDEANYIAYLTCIKHPAPHFQYSGILLALINSMNAMSGYDYNKYQVLRQDYSPGVMRNLAEVQQFWQRFQGPVMRASARVNNLYLKSNHQQDGINSYGRMVDLLIAERRASGPREHIDLQ</sequence>
<reference evidence="2" key="1">
    <citation type="journal article" date="2015" name="Proc. Natl. Acad. Sci. U.S.A.">
        <title>Networks of energetic and metabolic interactions define dynamics in microbial communities.</title>
        <authorList>
            <person name="Embree M."/>
            <person name="Liu J.K."/>
            <person name="Al-Bassam M.M."/>
            <person name="Zengler K."/>
        </authorList>
    </citation>
    <scope>NUCLEOTIDE SEQUENCE</scope>
</reference>
<dbReference type="EMBL" id="LNQE01001845">
    <property type="protein sequence ID" value="KUG04541.1"/>
    <property type="molecule type" value="Genomic_DNA"/>
</dbReference>
<feature type="transmembrane region" description="Helical" evidence="1">
    <location>
        <begin position="96"/>
        <end position="117"/>
    </location>
</feature>